<dbReference type="PANTHER" id="PTHR38436:SF1">
    <property type="entry name" value="ESTER CYCLASE"/>
    <property type="match status" value="1"/>
</dbReference>
<gene>
    <name evidence="2" type="ORF">K1X13_12835</name>
</gene>
<feature type="domain" description="SnoaL-like" evidence="1">
    <location>
        <begin position="11"/>
        <end position="122"/>
    </location>
</feature>
<dbReference type="RefSeq" id="WP_221025425.1">
    <property type="nucleotide sequence ID" value="NZ_JAIEZQ010000002.1"/>
</dbReference>
<dbReference type="Pfam" id="PF12680">
    <property type="entry name" value="SnoaL_2"/>
    <property type="match status" value="1"/>
</dbReference>
<proteinExistence type="predicted"/>
<protein>
    <submittedName>
        <fullName evidence="2">Nuclear transport factor 2 family protein</fullName>
    </submittedName>
</protein>
<dbReference type="EMBL" id="JAIEZQ010000002">
    <property type="protein sequence ID" value="MBY9075711.1"/>
    <property type="molecule type" value="Genomic_DNA"/>
</dbReference>
<keyword evidence="3" id="KW-1185">Reference proteome</keyword>
<evidence type="ECO:0000313" key="3">
    <source>
        <dbReference type="Proteomes" id="UP000754710"/>
    </source>
</evidence>
<evidence type="ECO:0000259" key="1">
    <source>
        <dbReference type="Pfam" id="PF12680"/>
    </source>
</evidence>
<dbReference type="InterPro" id="IPR009959">
    <property type="entry name" value="Cyclase_SnoaL-like"/>
</dbReference>
<dbReference type="InterPro" id="IPR032710">
    <property type="entry name" value="NTF2-like_dom_sf"/>
</dbReference>
<dbReference type="SUPFAM" id="SSF54427">
    <property type="entry name" value="NTF2-like"/>
    <property type="match status" value="1"/>
</dbReference>
<comment type="caution">
    <text evidence="2">The sequence shown here is derived from an EMBL/GenBank/DDBJ whole genome shotgun (WGS) entry which is preliminary data.</text>
</comment>
<reference evidence="2 3" key="1">
    <citation type="submission" date="2021-08" db="EMBL/GenBank/DDBJ databases">
        <title>Nocardioides bacterium WL0053 sp. nov., isolated from the sediment.</title>
        <authorList>
            <person name="Wang L."/>
            <person name="Zhang D."/>
            <person name="Zhang A."/>
        </authorList>
    </citation>
    <scope>NUCLEOTIDE SEQUENCE [LARGE SCALE GENOMIC DNA]</scope>
    <source>
        <strain evidence="2 3">WL0053</strain>
    </source>
</reference>
<accession>A0ABS7RL22</accession>
<dbReference type="Proteomes" id="UP000754710">
    <property type="component" value="Unassembled WGS sequence"/>
</dbReference>
<name>A0ABS7RL22_9ACTN</name>
<dbReference type="Gene3D" id="3.10.450.50">
    <property type="match status" value="1"/>
</dbReference>
<evidence type="ECO:0000313" key="2">
    <source>
        <dbReference type="EMBL" id="MBY9075711.1"/>
    </source>
</evidence>
<sequence>MGEARELMDRATAAIMAKDDAAVAACYAPDVVATTPDQGTLHGIEQLKDYMRELADAFPDMSYELSRGMEDGKYAIDEGYVVGTNTGPLALPDGRRLPATGKKLRMRSMDVATVESGLITKHDFYFDQMEMIEQLGLMHALTTSG</sequence>
<dbReference type="InterPro" id="IPR037401">
    <property type="entry name" value="SnoaL-like"/>
</dbReference>
<dbReference type="PANTHER" id="PTHR38436">
    <property type="entry name" value="POLYKETIDE CYCLASE SNOAL-LIKE DOMAIN"/>
    <property type="match status" value="1"/>
</dbReference>
<organism evidence="2 3">
    <name type="scientific">Nocardioides jiangsuensis</name>
    <dbReference type="NCBI Taxonomy" id="2866161"/>
    <lineage>
        <taxon>Bacteria</taxon>
        <taxon>Bacillati</taxon>
        <taxon>Actinomycetota</taxon>
        <taxon>Actinomycetes</taxon>
        <taxon>Propionibacteriales</taxon>
        <taxon>Nocardioidaceae</taxon>
        <taxon>Nocardioides</taxon>
    </lineage>
</organism>